<feature type="region of interest" description="Disordered" evidence="1">
    <location>
        <begin position="36"/>
        <end position="74"/>
    </location>
</feature>
<keyword evidence="2" id="KW-1133">Transmembrane helix</keyword>
<keyword evidence="2" id="KW-0812">Transmembrane</keyword>
<evidence type="ECO:0000313" key="5">
    <source>
        <dbReference type="EMBL" id="MEZ3167258.1"/>
    </source>
</evidence>
<proteinExistence type="predicted"/>
<comment type="caution">
    <text evidence="4">The sequence shown here is derived from an EMBL/GenBank/DDBJ whole genome shotgun (WGS) entry which is preliminary data.</text>
</comment>
<dbReference type="EMBL" id="JBEDNW010000003">
    <property type="protein sequence ID" value="MEZ3167258.1"/>
    <property type="molecule type" value="Genomic_DNA"/>
</dbReference>
<dbReference type="EMBL" id="BAAADQ010000013">
    <property type="protein sequence ID" value="GAA0549789.1"/>
    <property type="molecule type" value="Genomic_DNA"/>
</dbReference>
<organism evidence="4 6">
    <name type="scientific">Halorubrum ejinorense</name>
    <dbReference type="NCBI Taxonomy" id="425309"/>
    <lineage>
        <taxon>Archaea</taxon>
        <taxon>Methanobacteriati</taxon>
        <taxon>Methanobacteriota</taxon>
        <taxon>Stenosarchaea group</taxon>
        <taxon>Halobacteria</taxon>
        <taxon>Halobacteriales</taxon>
        <taxon>Haloferacaceae</taxon>
        <taxon>Halorubrum</taxon>
    </lineage>
</organism>
<evidence type="ECO:0000256" key="2">
    <source>
        <dbReference type="SAM" id="Phobius"/>
    </source>
</evidence>
<accession>A0AAV3SUU0</accession>
<dbReference type="Proteomes" id="UP001567571">
    <property type="component" value="Unassembled WGS sequence"/>
</dbReference>
<keyword evidence="2" id="KW-0472">Membrane</keyword>
<dbReference type="AlphaFoldDB" id="A0AAV3SUU0"/>
<feature type="compositionally biased region" description="Basic and acidic residues" evidence="1">
    <location>
        <begin position="43"/>
        <end position="66"/>
    </location>
</feature>
<dbReference type="InterPro" id="IPR055999">
    <property type="entry name" value="DUF7577"/>
</dbReference>
<evidence type="ECO:0000313" key="4">
    <source>
        <dbReference type="EMBL" id="GAA0549789.1"/>
    </source>
</evidence>
<sequence length="94" mass="10270">MLDAGTVYLVATGAALLFALGLGVRVLVGIFREGRERSRKRRAGETERYTEDPIYDRDPPAPDERSSSTCPQCGVENESEFTYCRECAAPLGPG</sequence>
<dbReference type="Pfam" id="PF24463">
    <property type="entry name" value="DUF7577"/>
    <property type="match status" value="1"/>
</dbReference>
<protein>
    <submittedName>
        <fullName evidence="5">Zinc ribbon domain-containing protein</fullName>
    </submittedName>
</protein>
<reference evidence="4" key="2">
    <citation type="submission" date="2023-12" db="EMBL/GenBank/DDBJ databases">
        <authorList>
            <person name="Sun Q."/>
            <person name="Inoue M."/>
        </authorList>
    </citation>
    <scope>NUCLEOTIDE SEQUENCE</scope>
    <source>
        <strain evidence="4">JCM 14265</strain>
    </source>
</reference>
<reference evidence="4" key="1">
    <citation type="journal article" date="2014" name="Int. J. Syst. Evol. Microbiol.">
        <title>Complete genome sequence of Corynebacterium casei LMG S-19264T (=DSM 44701T), isolated from a smear-ripened cheese.</title>
        <authorList>
            <consortium name="US DOE Joint Genome Institute (JGI-PGF)"/>
            <person name="Walter F."/>
            <person name="Albersmeier A."/>
            <person name="Kalinowski J."/>
            <person name="Ruckert C."/>
        </authorList>
    </citation>
    <scope>NUCLEOTIDE SEQUENCE</scope>
    <source>
        <strain evidence="4">JCM 14265</strain>
    </source>
</reference>
<evidence type="ECO:0000313" key="6">
    <source>
        <dbReference type="Proteomes" id="UP001501425"/>
    </source>
</evidence>
<reference evidence="5 7" key="3">
    <citation type="submission" date="2024-06" db="EMBL/GenBank/DDBJ databases">
        <title>Halorubrum miltondacostae sp. nov., a potential PHA producer isolated from an inland solar saltern in Rio Maior, Portugal.</title>
        <authorList>
            <person name="Albuquerque L."/>
            <person name="Viver T."/>
            <person name="Barroso C."/>
            <person name="Claudino R."/>
            <person name="Galvan M."/>
            <person name="Simoes G."/>
            <person name="Lobo Da Cunha A."/>
            <person name="Egas C."/>
        </authorList>
    </citation>
    <scope>NUCLEOTIDE SEQUENCE [LARGE SCALE GENOMIC DNA]</scope>
    <source>
        <strain evidence="5 7">DSM 18646</strain>
    </source>
</reference>
<evidence type="ECO:0000259" key="3">
    <source>
        <dbReference type="Pfam" id="PF24463"/>
    </source>
</evidence>
<feature type="domain" description="DUF7577" evidence="3">
    <location>
        <begin position="68"/>
        <end position="91"/>
    </location>
</feature>
<gene>
    <name evidence="5" type="ORF">ABNG02_07980</name>
    <name evidence="4" type="ORF">GCM10008994_25980</name>
</gene>
<evidence type="ECO:0000313" key="7">
    <source>
        <dbReference type="Proteomes" id="UP001567571"/>
    </source>
</evidence>
<evidence type="ECO:0000256" key="1">
    <source>
        <dbReference type="SAM" id="MobiDB-lite"/>
    </source>
</evidence>
<dbReference type="RefSeq" id="WP_343779772.1">
    <property type="nucleotide sequence ID" value="NZ_BAAADQ010000013.1"/>
</dbReference>
<feature type="transmembrane region" description="Helical" evidence="2">
    <location>
        <begin position="6"/>
        <end position="31"/>
    </location>
</feature>
<keyword evidence="7" id="KW-1185">Reference proteome</keyword>
<dbReference type="Proteomes" id="UP001501425">
    <property type="component" value="Unassembled WGS sequence"/>
</dbReference>
<name>A0AAV3SUU0_9EURY</name>